<evidence type="ECO:0000313" key="4">
    <source>
        <dbReference type="Proteomes" id="UP000823775"/>
    </source>
</evidence>
<evidence type="ECO:0000259" key="2">
    <source>
        <dbReference type="Pfam" id="PF20428"/>
    </source>
</evidence>
<dbReference type="InterPro" id="IPR008803">
    <property type="entry name" value="RHD3/Sey1"/>
</dbReference>
<feature type="transmembrane region" description="Helical" evidence="1">
    <location>
        <begin position="132"/>
        <end position="150"/>
    </location>
</feature>
<name>A0ABS8SSA5_DATST</name>
<protein>
    <submittedName>
        <fullName evidence="3">Cell wall protein rhd3</fullName>
    </submittedName>
</protein>
<dbReference type="Proteomes" id="UP000823775">
    <property type="component" value="Unassembled WGS sequence"/>
</dbReference>
<proteinExistence type="predicted"/>
<organism evidence="3 4">
    <name type="scientific">Datura stramonium</name>
    <name type="common">Jimsonweed</name>
    <name type="synonym">Common thornapple</name>
    <dbReference type="NCBI Taxonomy" id="4076"/>
    <lineage>
        <taxon>Eukaryota</taxon>
        <taxon>Viridiplantae</taxon>
        <taxon>Streptophyta</taxon>
        <taxon>Embryophyta</taxon>
        <taxon>Tracheophyta</taxon>
        <taxon>Spermatophyta</taxon>
        <taxon>Magnoliopsida</taxon>
        <taxon>eudicotyledons</taxon>
        <taxon>Gunneridae</taxon>
        <taxon>Pentapetalae</taxon>
        <taxon>asterids</taxon>
        <taxon>lamiids</taxon>
        <taxon>Solanales</taxon>
        <taxon>Solanaceae</taxon>
        <taxon>Solanoideae</taxon>
        <taxon>Datureae</taxon>
        <taxon>Datura</taxon>
    </lineage>
</organism>
<feature type="domain" description="Sey1/RHD3-like three-helix bundle" evidence="2">
    <location>
        <begin position="27"/>
        <end position="186"/>
    </location>
</feature>
<reference evidence="3 4" key="1">
    <citation type="journal article" date="2021" name="BMC Genomics">
        <title>Datura genome reveals duplications of psychoactive alkaloid biosynthetic genes and high mutation rate following tissue culture.</title>
        <authorList>
            <person name="Rajewski A."/>
            <person name="Carter-House D."/>
            <person name="Stajich J."/>
            <person name="Litt A."/>
        </authorList>
    </citation>
    <scope>NUCLEOTIDE SEQUENCE [LARGE SCALE GENOMIC DNA]</scope>
    <source>
        <strain evidence="3">AR-01</strain>
    </source>
</reference>
<accession>A0ABS8SSA5</accession>
<keyword evidence="1" id="KW-1133">Transmembrane helix</keyword>
<gene>
    <name evidence="3" type="primary">RHD3_3</name>
    <name evidence="3" type="ORF">HAX54_047363</name>
</gene>
<evidence type="ECO:0000313" key="3">
    <source>
        <dbReference type="EMBL" id="MCD7461906.1"/>
    </source>
</evidence>
<dbReference type="Pfam" id="PF20428">
    <property type="entry name" value="Sey1_3HB"/>
    <property type="match status" value="1"/>
</dbReference>
<keyword evidence="1" id="KW-0812">Transmembrane</keyword>
<evidence type="ECO:0000256" key="1">
    <source>
        <dbReference type="SAM" id="Phobius"/>
    </source>
</evidence>
<dbReference type="EMBL" id="JACEIK010000764">
    <property type="protein sequence ID" value="MCD7461906.1"/>
    <property type="molecule type" value="Genomic_DNA"/>
</dbReference>
<keyword evidence="1" id="KW-0472">Membrane</keyword>
<comment type="caution">
    <text evidence="3">The sequence shown here is derived from an EMBL/GenBank/DDBJ whole genome shotgun (WGS) entry which is preliminary data.</text>
</comment>
<dbReference type="PANTHER" id="PTHR45923">
    <property type="entry name" value="PROTEIN SEY1"/>
    <property type="match status" value="1"/>
</dbReference>
<dbReference type="PANTHER" id="PTHR45923:SF2">
    <property type="entry name" value="PROTEIN SEY1"/>
    <property type="match status" value="1"/>
</dbReference>
<sequence>MKKGCGPEVFTLFSHDSGSMPRVYEGDSIEKTLDLALVDGQSGTSTTKSSTSVDPLVSSTWNEVPASKTLITPVQCKTLWGQFKSETEYTVTQAIAAQEASRRSNNWLPPPWVIVALVVLGFDEFMTLLRNPLYLGVIFVVFLLLKALWVQLDISGEFRNGAIPRLTLFIHKVPTVMNLLRQLAEEGQRQVNGVAWCTIPLKAFSLAASRSGSKSNSLPKARLFAVCIILSD</sequence>
<keyword evidence="4" id="KW-1185">Reference proteome</keyword>
<dbReference type="InterPro" id="IPR046758">
    <property type="entry name" value="Sey1/RHD3-like_3HB"/>
</dbReference>